<organism evidence="7 8">
    <name type="scientific">Ammonifex thiophilus</name>
    <dbReference type="NCBI Taxonomy" id="444093"/>
    <lineage>
        <taxon>Bacteria</taxon>
        <taxon>Bacillati</taxon>
        <taxon>Bacillota</taxon>
        <taxon>Clostridia</taxon>
        <taxon>Thermoanaerobacterales</taxon>
        <taxon>Thermoanaerobacteraceae</taxon>
        <taxon>Ammonifex</taxon>
    </lineage>
</organism>
<dbReference type="GO" id="GO:0016020">
    <property type="term" value="C:membrane"/>
    <property type="evidence" value="ECO:0007669"/>
    <property type="project" value="UniProtKB-SubCell"/>
</dbReference>
<dbReference type="PANTHER" id="PTHR30093">
    <property type="entry name" value="GENERAL SECRETION PATHWAY PROTEIN G"/>
    <property type="match status" value="1"/>
</dbReference>
<dbReference type="GO" id="GO:0043683">
    <property type="term" value="P:type IV pilus assembly"/>
    <property type="evidence" value="ECO:0007669"/>
    <property type="project" value="InterPro"/>
</dbReference>
<dbReference type="SUPFAM" id="SSF54523">
    <property type="entry name" value="Pili subunits"/>
    <property type="match status" value="1"/>
</dbReference>
<sequence>MSFYKLCRSLRGKGRDERGFTMVEMMVVLIVIAVLIAGGIWLYLGYVEKARITKAESFLTTAAGALDAYYAQYGKYPSGNDLDTAGVDISVKDPWGGDYKYTTSGDDNYTLATTGGTKVVVKATGNNGKSEITVVKK</sequence>
<gene>
    <name evidence="7" type="ORF">DXX99_05765</name>
</gene>
<dbReference type="Pfam" id="PF07963">
    <property type="entry name" value="N_methyl"/>
    <property type="match status" value="1"/>
</dbReference>
<keyword evidence="8" id="KW-1185">Reference proteome</keyword>
<keyword evidence="4 6" id="KW-1133">Transmembrane helix</keyword>
<comment type="subcellular location">
    <subcellularLocation>
        <location evidence="1">Membrane</location>
        <topology evidence="1">Single-pass membrane protein</topology>
    </subcellularLocation>
</comment>
<keyword evidence="3 6" id="KW-0812">Transmembrane</keyword>
<evidence type="ECO:0000256" key="3">
    <source>
        <dbReference type="ARBA" id="ARBA00022692"/>
    </source>
</evidence>
<dbReference type="Gene3D" id="3.30.700.10">
    <property type="entry name" value="Glycoprotein, Type 4 Pilin"/>
    <property type="match status" value="1"/>
</dbReference>
<evidence type="ECO:0000256" key="1">
    <source>
        <dbReference type="ARBA" id="ARBA00004167"/>
    </source>
</evidence>
<keyword evidence="5 6" id="KW-0472">Membrane</keyword>
<dbReference type="PANTHER" id="PTHR30093:SF44">
    <property type="entry name" value="TYPE II SECRETION SYSTEM CORE PROTEIN G"/>
    <property type="match status" value="1"/>
</dbReference>
<dbReference type="OrthoDB" id="1787073at2"/>
<dbReference type="EMBL" id="QSLN01000006">
    <property type="protein sequence ID" value="RDV83223.1"/>
    <property type="molecule type" value="Genomic_DNA"/>
</dbReference>
<evidence type="ECO:0000256" key="6">
    <source>
        <dbReference type="SAM" id="Phobius"/>
    </source>
</evidence>
<comment type="caution">
    <text evidence="7">The sequence shown here is derived from an EMBL/GenBank/DDBJ whole genome shotgun (WGS) entry which is preliminary data.</text>
</comment>
<protein>
    <submittedName>
        <fullName evidence="7">Prepilin-type N-terminal cleavage/methylation domain-containing protein</fullName>
    </submittedName>
</protein>
<dbReference type="InterPro" id="IPR045584">
    <property type="entry name" value="Pilin-like"/>
</dbReference>
<dbReference type="RefSeq" id="WP_115792552.1">
    <property type="nucleotide sequence ID" value="NZ_QSLN01000006.1"/>
</dbReference>
<dbReference type="Pfam" id="PF16732">
    <property type="entry name" value="ComP_DUS"/>
    <property type="match status" value="1"/>
</dbReference>
<evidence type="ECO:0000256" key="2">
    <source>
        <dbReference type="ARBA" id="ARBA00022481"/>
    </source>
</evidence>
<evidence type="ECO:0000313" key="7">
    <source>
        <dbReference type="EMBL" id="RDV83223.1"/>
    </source>
</evidence>
<evidence type="ECO:0000313" key="8">
    <source>
        <dbReference type="Proteomes" id="UP000256329"/>
    </source>
</evidence>
<evidence type="ECO:0000256" key="4">
    <source>
        <dbReference type="ARBA" id="ARBA00022989"/>
    </source>
</evidence>
<keyword evidence="2" id="KW-0488">Methylation</keyword>
<proteinExistence type="predicted"/>
<reference evidence="7 8" key="1">
    <citation type="submission" date="2018-08" db="EMBL/GenBank/DDBJ databases">
        <title>Form III RuBisCO-mediated autotrophy in Thermodesulfobium bacteria.</title>
        <authorList>
            <person name="Toshchakov S.V."/>
            <person name="Kublanov I.V."/>
            <person name="Frolov E."/>
            <person name="Bonch-Osmolovskaya E.A."/>
            <person name="Tourova T.P."/>
            <person name="Chernych N.A."/>
            <person name="Lebedinsky A.V."/>
        </authorList>
    </citation>
    <scope>NUCLEOTIDE SEQUENCE [LARGE SCALE GENOMIC DNA]</scope>
    <source>
        <strain evidence="7 8">SR</strain>
    </source>
</reference>
<dbReference type="AlphaFoldDB" id="A0A3D8P522"/>
<dbReference type="InterPro" id="IPR031982">
    <property type="entry name" value="PilE-like"/>
</dbReference>
<dbReference type="NCBIfam" id="TIGR02532">
    <property type="entry name" value="IV_pilin_GFxxxE"/>
    <property type="match status" value="1"/>
</dbReference>
<accession>A0A3D8P522</accession>
<feature type="transmembrane region" description="Helical" evidence="6">
    <location>
        <begin position="21"/>
        <end position="44"/>
    </location>
</feature>
<evidence type="ECO:0000256" key="5">
    <source>
        <dbReference type="ARBA" id="ARBA00023136"/>
    </source>
</evidence>
<dbReference type="InterPro" id="IPR012902">
    <property type="entry name" value="N_methyl_site"/>
</dbReference>
<dbReference type="Proteomes" id="UP000256329">
    <property type="component" value="Unassembled WGS sequence"/>
</dbReference>
<name>A0A3D8P522_9THEO</name>